<dbReference type="PANTHER" id="PTHR16043:SF1">
    <property type="entry name" value="DALR ANTICODON-BINDING DOMAIN-CONTAINING PROTEIN 3"/>
    <property type="match status" value="1"/>
</dbReference>
<sequence>MYKIIPVKNSTMCDSDSSIINVCEVKVKVLRDELQEVVHNLYNYLVSDEECTIGLLVKKHTNNLTTQGDFSFLNTAKPWQDFLTEEQLKRIDGTLLQCVNKDIADLINTSKDWAIPIVKAIEIKKRIHLFVDRQSAISIGFKVAVKNHKKVLKRMSADTTVVKIDPYCTDSDCLAYLRLKCLRDVVRNLYLIYTYPLVQKLIIVVTWRSGYKYLDLNIASDDVEPVFCGTVLNARTGLKETSITASEYIRLRQEELTLIAQHKYGLRVTSEEKWKEFIAHLGESAVTFELLQIKCSSPVKIHFESAAAGNSKGAAFILYNCARLETILRTFKEKVDEGTYPALPSLENTDLSLLTDEDEWSLIFTYIMGLPSLLTNAVEVREYSEIYNSCCEFRPHMICNFLSNMVKLFSQYYRRVRILTEPRKHLLPVLFARVHMLIILNNTLKLCLSILNIKSVSQMYTTCFFPLIPIILPLL</sequence>
<dbReference type="GO" id="GO:0004814">
    <property type="term" value="F:arginine-tRNA ligase activity"/>
    <property type="evidence" value="ECO:0007669"/>
    <property type="project" value="InterPro"/>
</dbReference>
<reference evidence="3" key="1">
    <citation type="submission" date="2025-08" db="UniProtKB">
        <authorList>
            <consortium name="RefSeq"/>
        </authorList>
    </citation>
    <scope>IDENTIFICATION</scope>
</reference>
<dbReference type="Proteomes" id="UP001652582">
    <property type="component" value="Chromosome 13"/>
</dbReference>
<keyword evidence="2" id="KW-1185">Reference proteome</keyword>
<organism evidence="2 3">
    <name type="scientific">Bicyclus anynana</name>
    <name type="common">Squinting bush brown butterfly</name>
    <dbReference type="NCBI Taxonomy" id="110368"/>
    <lineage>
        <taxon>Eukaryota</taxon>
        <taxon>Metazoa</taxon>
        <taxon>Ecdysozoa</taxon>
        <taxon>Arthropoda</taxon>
        <taxon>Hexapoda</taxon>
        <taxon>Insecta</taxon>
        <taxon>Pterygota</taxon>
        <taxon>Neoptera</taxon>
        <taxon>Endopterygota</taxon>
        <taxon>Lepidoptera</taxon>
        <taxon>Glossata</taxon>
        <taxon>Ditrysia</taxon>
        <taxon>Papilionoidea</taxon>
        <taxon>Nymphalidae</taxon>
        <taxon>Satyrinae</taxon>
        <taxon>Satyrini</taxon>
        <taxon>Mycalesina</taxon>
        <taxon>Bicyclus</taxon>
    </lineage>
</organism>
<dbReference type="GO" id="GO:0000049">
    <property type="term" value="F:tRNA binding"/>
    <property type="evidence" value="ECO:0007669"/>
    <property type="project" value="TreeGrafter"/>
</dbReference>
<dbReference type="AlphaFoldDB" id="A0A6J1NDF1"/>
<dbReference type="SUPFAM" id="SSF47323">
    <property type="entry name" value="Anticodon-binding domain of a subclass of class I aminoacyl-tRNA synthetases"/>
    <property type="match status" value="1"/>
</dbReference>
<dbReference type="Gene3D" id="1.10.730.10">
    <property type="entry name" value="Isoleucyl-tRNA Synthetase, Domain 1"/>
    <property type="match status" value="1"/>
</dbReference>
<proteinExistence type="predicted"/>
<dbReference type="InterPro" id="IPR037380">
    <property type="entry name" value="DALRD3"/>
</dbReference>
<dbReference type="InterPro" id="IPR008909">
    <property type="entry name" value="DALR_anticod-bd"/>
</dbReference>
<dbReference type="PANTHER" id="PTHR16043">
    <property type="entry name" value="DALRD3 PROTEIN"/>
    <property type="match status" value="1"/>
</dbReference>
<evidence type="ECO:0000259" key="1">
    <source>
        <dbReference type="SMART" id="SM00836"/>
    </source>
</evidence>
<feature type="domain" description="DALR anticodon binding" evidence="1">
    <location>
        <begin position="317"/>
        <end position="459"/>
    </location>
</feature>
<dbReference type="Pfam" id="PF05746">
    <property type="entry name" value="DALR_1"/>
    <property type="match status" value="1"/>
</dbReference>
<dbReference type="InterPro" id="IPR009080">
    <property type="entry name" value="tRNAsynth_Ia_anticodon-bd"/>
</dbReference>
<dbReference type="KEGG" id="bany:112049392"/>
<evidence type="ECO:0000313" key="2">
    <source>
        <dbReference type="Proteomes" id="UP001652582"/>
    </source>
</evidence>
<dbReference type="GO" id="GO:0005524">
    <property type="term" value="F:ATP binding"/>
    <property type="evidence" value="ECO:0007669"/>
    <property type="project" value="InterPro"/>
</dbReference>
<keyword evidence="3" id="KW-0436">Ligase</keyword>
<dbReference type="OrthoDB" id="9990834at2759"/>
<dbReference type="SMART" id="SM00836">
    <property type="entry name" value="DALR_1"/>
    <property type="match status" value="1"/>
</dbReference>
<protein>
    <submittedName>
        <fullName evidence="3">Arginine--tRNA ligase</fullName>
    </submittedName>
</protein>
<dbReference type="GeneID" id="112049392"/>
<dbReference type="RefSeq" id="XP_023943028.2">
    <property type="nucleotide sequence ID" value="XM_024087260.2"/>
</dbReference>
<dbReference type="GO" id="GO:0006420">
    <property type="term" value="P:arginyl-tRNA aminoacylation"/>
    <property type="evidence" value="ECO:0007669"/>
    <property type="project" value="InterPro"/>
</dbReference>
<gene>
    <name evidence="3" type="primary">LOC112049392</name>
</gene>
<dbReference type="GO" id="GO:0106217">
    <property type="term" value="P:tRNA C3-cytosine methylation"/>
    <property type="evidence" value="ECO:0007669"/>
    <property type="project" value="TreeGrafter"/>
</dbReference>
<evidence type="ECO:0000313" key="3">
    <source>
        <dbReference type="RefSeq" id="XP_023943028.2"/>
    </source>
</evidence>
<accession>A0A6J1NDF1</accession>
<name>A0A6J1NDF1_BICAN</name>